<dbReference type="EMBL" id="LAZR01041205">
    <property type="protein sequence ID" value="KKL12562.1"/>
    <property type="molecule type" value="Genomic_DNA"/>
</dbReference>
<comment type="caution">
    <text evidence="1">The sequence shown here is derived from an EMBL/GenBank/DDBJ whole genome shotgun (WGS) entry which is preliminary data.</text>
</comment>
<organism evidence="1">
    <name type="scientific">marine sediment metagenome</name>
    <dbReference type="NCBI Taxonomy" id="412755"/>
    <lineage>
        <taxon>unclassified sequences</taxon>
        <taxon>metagenomes</taxon>
        <taxon>ecological metagenomes</taxon>
    </lineage>
</organism>
<name>A0A0F9BFF4_9ZZZZ</name>
<reference evidence="1" key="1">
    <citation type="journal article" date="2015" name="Nature">
        <title>Complex archaea that bridge the gap between prokaryotes and eukaryotes.</title>
        <authorList>
            <person name="Spang A."/>
            <person name="Saw J.H."/>
            <person name="Jorgensen S.L."/>
            <person name="Zaremba-Niedzwiedzka K."/>
            <person name="Martijn J."/>
            <person name="Lind A.E."/>
            <person name="van Eijk R."/>
            <person name="Schleper C."/>
            <person name="Guy L."/>
            <person name="Ettema T.J."/>
        </authorList>
    </citation>
    <scope>NUCLEOTIDE SEQUENCE</scope>
</reference>
<evidence type="ECO:0000313" key="1">
    <source>
        <dbReference type="EMBL" id="KKL12562.1"/>
    </source>
</evidence>
<feature type="non-terminal residue" evidence="1">
    <location>
        <position position="20"/>
    </location>
</feature>
<gene>
    <name evidence="1" type="ORF">LCGC14_2534500</name>
</gene>
<sequence length="20" mass="2257">MKTNFSQATSWITSAINDIK</sequence>
<proteinExistence type="predicted"/>
<accession>A0A0F9BFF4</accession>
<protein>
    <submittedName>
        <fullName evidence="1">Uncharacterized protein</fullName>
    </submittedName>
</protein>
<dbReference type="AlphaFoldDB" id="A0A0F9BFF4"/>